<comment type="caution">
    <text evidence="10">The sequence shown here is derived from an EMBL/GenBank/DDBJ whole genome shotgun (WGS) entry which is preliminary data.</text>
</comment>
<keyword evidence="5 9" id="KW-1133">Transmembrane helix</keyword>
<evidence type="ECO:0000256" key="1">
    <source>
        <dbReference type="ARBA" id="ARBA00004141"/>
    </source>
</evidence>
<feature type="transmembrane region" description="Helical" evidence="9">
    <location>
        <begin position="132"/>
        <end position="154"/>
    </location>
</feature>
<keyword evidence="2 8" id="KW-0813">Transport</keyword>
<feature type="transmembrane region" description="Helical" evidence="9">
    <location>
        <begin position="6"/>
        <end position="27"/>
    </location>
</feature>
<comment type="similarity">
    <text evidence="7">Belongs to the MIP/aquaporin (TC 1.A.8) family. SIP (TC 1.A.8.10) subfamily.</text>
</comment>
<dbReference type="EMBL" id="JBBPBN010000017">
    <property type="protein sequence ID" value="KAK9019824.1"/>
    <property type="molecule type" value="Genomic_DNA"/>
</dbReference>
<evidence type="ECO:0000313" key="11">
    <source>
        <dbReference type="Proteomes" id="UP001396334"/>
    </source>
</evidence>
<keyword evidence="3 8" id="KW-0812">Transmembrane</keyword>
<gene>
    <name evidence="10" type="ORF">V6N11_054332</name>
</gene>
<dbReference type="InterPro" id="IPR023271">
    <property type="entry name" value="Aquaporin-like"/>
</dbReference>
<dbReference type="SUPFAM" id="SSF81338">
    <property type="entry name" value="Aquaporin-like"/>
    <property type="match status" value="1"/>
</dbReference>
<dbReference type="Pfam" id="PF00230">
    <property type="entry name" value="MIP"/>
    <property type="match status" value="1"/>
</dbReference>
<keyword evidence="6 9" id="KW-0472">Membrane</keyword>
<evidence type="ECO:0000256" key="8">
    <source>
        <dbReference type="RuleBase" id="RU000477"/>
    </source>
</evidence>
<name>A0ABR2S4E5_9ROSI</name>
<dbReference type="PANTHER" id="PTHR46739">
    <property type="entry name" value="AQUAPORIN SIP1-1"/>
    <property type="match status" value="1"/>
</dbReference>
<evidence type="ECO:0000256" key="5">
    <source>
        <dbReference type="ARBA" id="ARBA00022989"/>
    </source>
</evidence>
<evidence type="ECO:0000256" key="7">
    <source>
        <dbReference type="ARBA" id="ARBA00024030"/>
    </source>
</evidence>
<dbReference type="PRINTS" id="PR00783">
    <property type="entry name" value="MINTRINSICP"/>
</dbReference>
<dbReference type="PANTHER" id="PTHR46739:SF2">
    <property type="entry name" value="MAJOR INTRINSIC PROTEIN (MIP) FAMILY TRANSPORTER"/>
    <property type="match status" value="1"/>
</dbReference>
<keyword evidence="4" id="KW-0677">Repeat</keyword>
<dbReference type="Gene3D" id="1.20.1080.10">
    <property type="entry name" value="Glycerol uptake facilitator protein"/>
    <property type="match status" value="1"/>
</dbReference>
<dbReference type="Proteomes" id="UP001396334">
    <property type="component" value="Unassembled WGS sequence"/>
</dbReference>
<evidence type="ECO:0000256" key="6">
    <source>
        <dbReference type="ARBA" id="ARBA00023136"/>
    </source>
</evidence>
<evidence type="ECO:0000256" key="2">
    <source>
        <dbReference type="ARBA" id="ARBA00022448"/>
    </source>
</evidence>
<accession>A0ABR2S4E5</accession>
<feature type="transmembrane region" description="Helical" evidence="9">
    <location>
        <begin position="166"/>
        <end position="187"/>
    </location>
</feature>
<comment type="subcellular location">
    <subcellularLocation>
        <location evidence="1">Membrane</location>
        <topology evidence="1">Multi-pass membrane protein</topology>
    </subcellularLocation>
</comment>
<evidence type="ECO:0000313" key="10">
    <source>
        <dbReference type="EMBL" id="KAK9019824.1"/>
    </source>
</evidence>
<dbReference type="InterPro" id="IPR044222">
    <property type="entry name" value="SIP1-1/2-like"/>
</dbReference>
<dbReference type="InterPro" id="IPR000425">
    <property type="entry name" value="MIP"/>
</dbReference>
<keyword evidence="11" id="KW-1185">Reference proteome</keyword>
<proteinExistence type="inferred from homology"/>
<evidence type="ECO:0000256" key="9">
    <source>
        <dbReference type="SAM" id="Phobius"/>
    </source>
</evidence>
<protein>
    <submittedName>
        <fullName evidence="10">Uncharacterized protein</fullName>
    </submittedName>
</protein>
<sequence length="246" mass="26233">MGVIKVAIGDALLTSMWVFSMPVLKIFTAKLATFLGVQTLPLAPLFISTVLVSILVITFSAIGEIFGGASFNPAASLTFHAAGLRKNASFLSMAVRFPAQAAGGVAGVKAALEFIPVQYSKNMTGPSLKVDLHTGAVAEGVFTFVRSFALLLIIFKGPKNYLVKQWLVSVTTAVLVITGSKFTGAPMNPASAFGWAYVNNRHNSWELYYVYWIGALIGAASGAWVYRFLVSLPSPSPPPPTKQKKA</sequence>
<evidence type="ECO:0000256" key="3">
    <source>
        <dbReference type="ARBA" id="ARBA00022692"/>
    </source>
</evidence>
<reference evidence="10 11" key="1">
    <citation type="journal article" date="2024" name="G3 (Bethesda)">
        <title>Genome assembly of Hibiscus sabdariffa L. provides insights into metabolisms of medicinal natural products.</title>
        <authorList>
            <person name="Kim T."/>
        </authorList>
    </citation>
    <scope>NUCLEOTIDE SEQUENCE [LARGE SCALE GENOMIC DNA]</scope>
    <source>
        <strain evidence="10">TK-2024</strain>
        <tissue evidence="10">Old leaves</tissue>
    </source>
</reference>
<organism evidence="10 11">
    <name type="scientific">Hibiscus sabdariffa</name>
    <name type="common">roselle</name>
    <dbReference type="NCBI Taxonomy" id="183260"/>
    <lineage>
        <taxon>Eukaryota</taxon>
        <taxon>Viridiplantae</taxon>
        <taxon>Streptophyta</taxon>
        <taxon>Embryophyta</taxon>
        <taxon>Tracheophyta</taxon>
        <taxon>Spermatophyta</taxon>
        <taxon>Magnoliopsida</taxon>
        <taxon>eudicotyledons</taxon>
        <taxon>Gunneridae</taxon>
        <taxon>Pentapetalae</taxon>
        <taxon>rosids</taxon>
        <taxon>malvids</taxon>
        <taxon>Malvales</taxon>
        <taxon>Malvaceae</taxon>
        <taxon>Malvoideae</taxon>
        <taxon>Hibiscus</taxon>
    </lineage>
</organism>
<feature type="transmembrane region" description="Helical" evidence="9">
    <location>
        <begin position="39"/>
        <end position="62"/>
    </location>
</feature>
<feature type="transmembrane region" description="Helical" evidence="9">
    <location>
        <begin position="207"/>
        <end position="226"/>
    </location>
</feature>
<evidence type="ECO:0000256" key="4">
    <source>
        <dbReference type="ARBA" id="ARBA00022737"/>
    </source>
</evidence>